<protein>
    <submittedName>
        <fullName evidence="1">Putative CMP-N-acetylneuraminate-beta-galactosamide-alpha-2,3-sialyltransferase</fullName>
        <ecNumber evidence="1">2.4.99.-</ecNumber>
    </submittedName>
</protein>
<dbReference type="Pfam" id="PF13578">
    <property type="entry name" value="Methyltransf_24"/>
    <property type="match status" value="1"/>
</dbReference>
<sequence length="380" mass="45037">MHVKEREFLLNLLHKYKPKKILEVGIAAGANSVLILDYLAKYNLLNDVTLNSIDYNTFYYRDNSKNSGFLVDELAPNLKKYWNLYTPGLAADHMDKIGKDIDFCIIDTMHSSPGEALDFLFVLPYLSKNAVIIMHDLTFHIYCNVPYSNICSILFSSFFGKKYYLKEHYTIYDPDFQNIGYCILDDNHLDKDKLKVYFRLLNLPWIYMLDIKDIEISSIFFKKHYGEEFVNLFKQILYIQDKWFKEGIINSSELWKLKILKFQTEYGTAKQRIQNHLSYKLGKALIANSKSLWGYIRMPYVLSYIKDKHQFEQKAYEEKIKQNPNSALPPLETYPDYNEALKEKECFTYKLGEEFIKASKNWYTGGFIKLWFKIRDEKRI</sequence>
<gene>
    <name evidence="1" type="ORF">HS60.13</name>
</gene>
<dbReference type="Gene3D" id="3.40.50.150">
    <property type="entry name" value="Vaccinia Virus protein VP39"/>
    <property type="match status" value="1"/>
</dbReference>
<dbReference type="InterPro" id="IPR029063">
    <property type="entry name" value="SAM-dependent_MTases_sf"/>
</dbReference>
<dbReference type="EMBL" id="KT893426">
    <property type="protein sequence ID" value="ALN43828.1"/>
    <property type="molecule type" value="Genomic_DNA"/>
</dbReference>
<keyword evidence="1" id="KW-0808">Transferase</keyword>
<keyword evidence="1" id="KW-0328">Glycosyltransferase</keyword>
<dbReference type="SUPFAM" id="SSF53335">
    <property type="entry name" value="S-adenosyl-L-methionine-dependent methyltransferases"/>
    <property type="match status" value="1"/>
</dbReference>
<accession>A0A0S2CGA3</accession>
<dbReference type="AlphaFoldDB" id="A0A0S2CGA3"/>
<evidence type="ECO:0000313" key="1">
    <source>
        <dbReference type="EMBL" id="ALN43828.1"/>
    </source>
</evidence>
<proteinExistence type="predicted"/>
<reference evidence="1" key="1">
    <citation type="journal article" date="2015" name="PLoS ONE">
        <title>Updated Campylobacter jejuni Capsule PCR Multiplex Typing System and Its Application to Clinical Isolates from South and Southeast Asia.</title>
        <authorList>
            <person name="Poly F."/>
            <person name="Serichantalergs O."/>
            <person name="Kuroiwa J."/>
            <person name="Pootong P."/>
            <person name="Mason C."/>
            <person name="Guerry P."/>
            <person name="Parker C.T."/>
        </authorList>
    </citation>
    <scope>NUCLEOTIDE SEQUENCE</scope>
    <source>
        <strain evidence="1">RM3438</strain>
    </source>
</reference>
<dbReference type="EC" id="2.4.99.-" evidence="1"/>
<dbReference type="GO" id="GO:0016757">
    <property type="term" value="F:glycosyltransferase activity"/>
    <property type="evidence" value="ECO:0007669"/>
    <property type="project" value="UniProtKB-KW"/>
</dbReference>
<organism evidence="1">
    <name type="scientific">Campylobacter jejuni subsp. jejuni</name>
    <dbReference type="NCBI Taxonomy" id="32022"/>
    <lineage>
        <taxon>Bacteria</taxon>
        <taxon>Pseudomonadati</taxon>
        <taxon>Campylobacterota</taxon>
        <taxon>Epsilonproteobacteria</taxon>
        <taxon>Campylobacterales</taxon>
        <taxon>Campylobacteraceae</taxon>
        <taxon>Campylobacter</taxon>
    </lineage>
</organism>
<name>A0A0S2CGA3_CAMJU</name>